<dbReference type="GO" id="GO:0000287">
    <property type="term" value="F:magnesium ion binding"/>
    <property type="evidence" value="ECO:0007669"/>
    <property type="project" value="UniProtKB-UniRule"/>
</dbReference>
<protein>
    <recommendedName>
        <fullName evidence="3 11">Shikimate kinase</fullName>
        <shortName evidence="11">SK</shortName>
        <ecNumber evidence="3 11">2.7.1.71</ecNumber>
    </recommendedName>
</protein>
<evidence type="ECO:0000256" key="4">
    <source>
        <dbReference type="ARBA" id="ARBA00022605"/>
    </source>
</evidence>
<comment type="caution">
    <text evidence="12">The sequence shown here is derived from an EMBL/GenBank/DDBJ whole genome shotgun (WGS) entry which is preliminary data.</text>
</comment>
<evidence type="ECO:0000256" key="6">
    <source>
        <dbReference type="ARBA" id="ARBA00022741"/>
    </source>
</evidence>
<dbReference type="EMBL" id="SOHQ01000027">
    <property type="protein sequence ID" value="TFD78940.1"/>
    <property type="molecule type" value="Genomic_DNA"/>
</dbReference>
<feature type="binding site" evidence="11">
    <location>
        <position position="138"/>
    </location>
    <ligand>
        <name>ATP</name>
        <dbReference type="ChEBI" id="CHEBI:30616"/>
    </ligand>
</feature>
<keyword evidence="11" id="KW-0460">Magnesium</keyword>
<dbReference type="InterPro" id="IPR027417">
    <property type="entry name" value="P-loop_NTPase"/>
</dbReference>
<evidence type="ECO:0000256" key="2">
    <source>
        <dbReference type="ARBA" id="ARBA00006997"/>
    </source>
</evidence>
<comment type="subcellular location">
    <subcellularLocation>
        <location evidence="11">Cytoplasm</location>
    </subcellularLocation>
</comment>
<keyword evidence="11" id="KW-0479">Metal-binding</keyword>
<comment type="subunit">
    <text evidence="11">Monomer.</text>
</comment>
<dbReference type="GO" id="GO:0009423">
    <property type="term" value="P:chorismate biosynthetic process"/>
    <property type="evidence" value="ECO:0007669"/>
    <property type="project" value="UniProtKB-UniRule"/>
</dbReference>
<dbReference type="AlphaFoldDB" id="A0A4Y8KU27"/>
<dbReference type="GO" id="GO:0008652">
    <property type="term" value="P:amino acid biosynthetic process"/>
    <property type="evidence" value="ECO:0007669"/>
    <property type="project" value="UniProtKB-KW"/>
</dbReference>
<dbReference type="GO" id="GO:0005829">
    <property type="term" value="C:cytosol"/>
    <property type="evidence" value="ECO:0007669"/>
    <property type="project" value="TreeGrafter"/>
</dbReference>
<reference evidence="12 13" key="1">
    <citation type="submission" date="2019-03" db="EMBL/GenBank/DDBJ databases">
        <title>Genomics of glacier-inhabiting Cryobacterium strains.</title>
        <authorList>
            <person name="Liu Q."/>
            <person name="Xin Y.-H."/>
        </authorList>
    </citation>
    <scope>NUCLEOTIDE SEQUENCE [LARGE SCALE GENOMIC DNA]</scope>
    <source>
        <strain evidence="12 13">CGMCC 1.4292</strain>
    </source>
</reference>
<name>A0A4Y8KU27_9MICO</name>
<evidence type="ECO:0000313" key="13">
    <source>
        <dbReference type="Proteomes" id="UP000298218"/>
    </source>
</evidence>
<keyword evidence="13" id="KW-1185">Reference proteome</keyword>
<evidence type="ECO:0000256" key="11">
    <source>
        <dbReference type="HAMAP-Rule" id="MF_00109"/>
    </source>
</evidence>
<comment type="cofactor">
    <cofactor evidence="11">
        <name>Mg(2+)</name>
        <dbReference type="ChEBI" id="CHEBI:18420"/>
    </cofactor>
    <text evidence="11">Binds 1 Mg(2+) ion per subunit.</text>
</comment>
<evidence type="ECO:0000256" key="1">
    <source>
        <dbReference type="ARBA" id="ARBA00004842"/>
    </source>
</evidence>
<keyword evidence="7 11" id="KW-0418">Kinase</keyword>
<evidence type="ECO:0000256" key="5">
    <source>
        <dbReference type="ARBA" id="ARBA00022679"/>
    </source>
</evidence>
<feature type="binding site" evidence="11">
    <location>
        <position position="47"/>
    </location>
    <ligand>
        <name>substrate</name>
    </ligand>
</feature>
<proteinExistence type="inferred from homology"/>
<dbReference type="PANTHER" id="PTHR21087:SF16">
    <property type="entry name" value="SHIKIMATE KINASE 1, CHLOROPLASTIC"/>
    <property type="match status" value="1"/>
</dbReference>
<keyword evidence="6 11" id="KW-0547">Nucleotide-binding</keyword>
<keyword evidence="8 11" id="KW-0067">ATP-binding</keyword>
<feature type="binding site" evidence="11">
    <location>
        <position position="68"/>
    </location>
    <ligand>
        <name>substrate</name>
    </ligand>
</feature>
<feature type="binding site" evidence="11">
    <location>
        <position position="104"/>
    </location>
    <ligand>
        <name>ATP</name>
        <dbReference type="ChEBI" id="CHEBI:30616"/>
    </ligand>
</feature>
<dbReference type="GO" id="GO:0005524">
    <property type="term" value="F:ATP binding"/>
    <property type="evidence" value="ECO:0007669"/>
    <property type="project" value="UniProtKB-UniRule"/>
</dbReference>
<evidence type="ECO:0000313" key="12">
    <source>
        <dbReference type="EMBL" id="TFD78940.1"/>
    </source>
</evidence>
<comment type="similarity">
    <text evidence="2 11">Belongs to the shikimate kinase family.</text>
</comment>
<dbReference type="InterPro" id="IPR000623">
    <property type="entry name" value="Shikimate_kinase/TSH1"/>
</dbReference>
<dbReference type="PANTHER" id="PTHR21087">
    <property type="entry name" value="SHIKIMATE KINASE"/>
    <property type="match status" value="1"/>
</dbReference>
<evidence type="ECO:0000256" key="7">
    <source>
        <dbReference type="ARBA" id="ARBA00022777"/>
    </source>
</evidence>
<comment type="catalytic activity">
    <reaction evidence="10 11">
        <text>shikimate + ATP = 3-phosphoshikimate + ADP + H(+)</text>
        <dbReference type="Rhea" id="RHEA:13121"/>
        <dbReference type="ChEBI" id="CHEBI:15378"/>
        <dbReference type="ChEBI" id="CHEBI:30616"/>
        <dbReference type="ChEBI" id="CHEBI:36208"/>
        <dbReference type="ChEBI" id="CHEBI:145989"/>
        <dbReference type="ChEBI" id="CHEBI:456216"/>
        <dbReference type="EC" id="2.7.1.71"/>
    </reaction>
</comment>
<evidence type="ECO:0000256" key="9">
    <source>
        <dbReference type="ARBA" id="ARBA00023141"/>
    </source>
</evidence>
<dbReference type="GO" id="GO:0009073">
    <property type="term" value="P:aromatic amino acid family biosynthetic process"/>
    <property type="evidence" value="ECO:0007669"/>
    <property type="project" value="UniProtKB-KW"/>
</dbReference>
<keyword evidence="11" id="KW-0963">Cytoplasm</keyword>
<dbReference type="EC" id="2.7.1.71" evidence="3 11"/>
<dbReference type="PRINTS" id="PR01100">
    <property type="entry name" value="SHIKIMTKNASE"/>
</dbReference>
<evidence type="ECO:0000256" key="10">
    <source>
        <dbReference type="ARBA" id="ARBA00048567"/>
    </source>
</evidence>
<feature type="binding site" evidence="11">
    <location>
        <begin position="2"/>
        <end position="7"/>
    </location>
    <ligand>
        <name>ATP</name>
        <dbReference type="ChEBI" id="CHEBI:30616"/>
    </ligand>
</feature>
<keyword evidence="4 11" id="KW-0028">Amino-acid biosynthesis</keyword>
<dbReference type="OrthoDB" id="9800332at2"/>
<comment type="function">
    <text evidence="11">Catalyzes the specific phosphorylation of the 3-hydroxyl group of shikimic acid using ATP as a cosubstrate.</text>
</comment>
<dbReference type="PROSITE" id="PS01128">
    <property type="entry name" value="SHIKIMATE_KINASE"/>
    <property type="match status" value="1"/>
</dbReference>
<accession>A0A4Y8KU27</accession>
<dbReference type="Pfam" id="PF01202">
    <property type="entry name" value="SKI"/>
    <property type="match status" value="1"/>
</dbReference>
<evidence type="ECO:0000256" key="3">
    <source>
        <dbReference type="ARBA" id="ARBA00012154"/>
    </source>
</evidence>
<feature type="binding site" evidence="11">
    <location>
        <position position="6"/>
    </location>
    <ligand>
        <name>Mg(2+)</name>
        <dbReference type="ChEBI" id="CHEBI:18420"/>
    </ligand>
</feature>
<gene>
    <name evidence="11" type="primary">aroK</name>
    <name evidence="12" type="ORF">E3T53_08885</name>
</gene>
<feature type="binding site" evidence="11">
    <location>
        <position position="121"/>
    </location>
    <ligand>
        <name>substrate</name>
    </ligand>
</feature>
<dbReference type="InterPro" id="IPR023000">
    <property type="entry name" value="Shikimate_kinase_CS"/>
</dbReference>
<comment type="pathway">
    <text evidence="1 11">Metabolic intermediate biosynthesis; chorismate biosynthesis; chorismate from D-erythrose 4-phosphate and phosphoenolpyruvate: step 5/7.</text>
</comment>
<evidence type="ECO:0000256" key="8">
    <source>
        <dbReference type="ARBA" id="ARBA00022840"/>
    </source>
</evidence>
<dbReference type="GO" id="GO:0004765">
    <property type="term" value="F:shikimate kinase activity"/>
    <property type="evidence" value="ECO:0007669"/>
    <property type="project" value="UniProtKB-UniRule"/>
</dbReference>
<keyword evidence="5 11" id="KW-0808">Transferase</keyword>
<organism evidence="12 13">
    <name type="scientific">Cryobacterium psychrophilum</name>
    <dbReference type="NCBI Taxonomy" id="41988"/>
    <lineage>
        <taxon>Bacteria</taxon>
        <taxon>Bacillati</taxon>
        <taxon>Actinomycetota</taxon>
        <taxon>Actinomycetes</taxon>
        <taxon>Micrococcales</taxon>
        <taxon>Microbacteriaceae</taxon>
        <taxon>Cryobacterium</taxon>
    </lineage>
</organism>
<dbReference type="Gene3D" id="3.40.50.300">
    <property type="entry name" value="P-loop containing nucleotide triphosphate hydrolases"/>
    <property type="match status" value="1"/>
</dbReference>
<dbReference type="CDD" id="cd00464">
    <property type="entry name" value="SK"/>
    <property type="match status" value="1"/>
</dbReference>
<dbReference type="HAMAP" id="MF_00109">
    <property type="entry name" value="Shikimate_kinase"/>
    <property type="match status" value="1"/>
</dbReference>
<dbReference type="UniPathway" id="UPA00053">
    <property type="reaction ID" value="UER00088"/>
</dbReference>
<dbReference type="Proteomes" id="UP000298218">
    <property type="component" value="Unassembled WGS sequence"/>
</dbReference>
<keyword evidence="9 11" id="KW-0057">Aromatic amino acid biosynthesis</keyword>
<sequence length="155" mass="16958">MAAGKSKIGRRVARGLGVPFIDTDKVIAARYGPISEIFAREGEDYFRVIERTVVAEALLAPSVVSLGGGAVLDADTQTDLADHTVIYLSVNAKAVAKRLGGTKRPLLAGGITDWQRIFDQRRPLYERLASIHFDTSRRPIGGIADEIVAWVRKRQ</sequence>
<feature type="binding site" evidence="11">
    <location>
        <position position="24"/>
    </location>
    <ligand>
        <name>substrate</name>
    </ligand>
</feature>
<dbReference type="InterPro" id="IPR031322">
    <property type="entry name" value="Shikimate/glucono_kinase"/>
</dbReference>
<dbReference type="SUPFAM" id="SSF52540">
    <property type="entry name" value="P-loop containing nucleoside triphosphate hydrolases"/>
    <property type="match status" value="1"/>
</dbReference>